<accession>A0ABD1GDU5</accession>
<dbReference type="EMBL" id="JBEAFC010000009">
    <property type="protein sequence ID" value="KAL1541178.1"/>
    <property type="molecule type" value="Genomic_DNA"/>
</dbReference>
<protein>
    <submittedName>
        <fullName evidence="2">Uncharacterized protein</fullName>
    </submittedName>
</protein>
<sequence>MQGKSSEASSGGGGVRGVGNFTEREEEARLESGVDGAAYGDSLTSSLSSLLSPFLASFCHCHLREVIRGSSRQHSRRRPLRAARHRRCYLERQPTHPSRSDSQLDVPLGLSFRSSSFGCLETRSDSTETLSDIPDYARTAPAIPKTAPKTLERIMGGGYACNCRDVALKCWTFEEALAD</sequence>
<evidence type="ECO:0000313" key="2">
    <source>
        <dbReference type="EMBL" id="KAL1541178.1"/>
    </source>
</evidence>
<dbReference type="Proteomes" id="UP001567538">
    <property type="component" value="Unassembled WGS sequence"/>
</dbReference>
<evidence type="ECO:0000256" key="1">
    <source>
        <dbReference type="SAM" id="MobiDB-lite"/>
    </source>
</evidence>
<dbReference type="AlphaFoldDB" id="A0ABD1GDU5"/>
<comment type="caution">
    <text evidence="2">The sequence shown here is derived from an EMBL/GenBank/DDBJ whole genome shotgun (WGS) entry which is preliminary data.</text>
</comment>
<keyword evidence="3" id="KW-1185">Reference proteome</keyword>
<reference evidence="2 3" key="1">
    <citation type="submission" date="2024-06" db="EMBL/GenBank/DDBJ databases">
        <title>A chromosome level genome sequence of Diviner's sage (Salvia divinorum).</title>
        <authorList>
            <person name="Ford S.A."/>
            <person name="Ro D.-K."/>
            <person name="Ness R.W."/>
            <person name="Phillips M.A."/>
        </authorList>
    </citation>
    <scope>NUCLEOTIDE SEQUENCE [LARGE SCALE GENOMIC DNA]</scope>
    <source>
        <strain evidence="2">SAF-2024a</strain>
        <tissue evidence="2">Leaf</tissue>
    </source>
</reference>
<gene>
    <name evidence="2" type="ORF">AAHA92_25432</name>
</gene>
<name>A0ABD1GDU5_SALDI</name>
<feature type="region of interest" description="Disordered" evidence="1">
    <location>
        <begin position="1"/>
        <end position="33"/>
    </location>
</feature>
<organism evidence="2 3">
    <name type="scientific">Salvia divinorum</name>
    <name type="common">Maria pastora</name>
    <name type="synonym">Diviner's sage</name>
    <dbReference type="NCBI Taxonomy" id="28513"/>
    <lineage>
        <taxon>Eukaryota</taxon>
        <taxon>Viridiplantae</taxon>
        <taxon>Streptophyta</taxon>
        <taxon>Embryophyta</taxon>
        <taxon>Tracheophyta</taxon>
        <taxon>Spermatophyta</taxon>
        <taxon>Magnoliopsida</taxon>
        <taxon>eudicotyledons</taxon>
        <taxon>Gunneridae</taxon>
        <taxon>Pentapetalae</taxon>
        <taxon>asterids</taxon>
        <taxon>lamiids</taxon>
        <taxon>Lamiales</taxon>
        <taxon>Lamiaceae</taxon>
        <taxon>Nepetoideae</taxon>
        <taxon>Mentheae</taxon>
        <taxon>Salviinae</taxon>
        <taxon>Salvia</taxon>
        <taxon>Salvia subgen. Calosphace</taxon>
    </lineage>
</organism>
<feature type="compositionally biased region" description="Basic and acidic residues" evidence="1">
    <location>
        <begin position="22"/>
        <end position="32"/>
    </location>
</feature>
<evidence type="ECO:0000313" key="3">
    <source>
        <dbReference type="Proteomes" id="UP001567538"/>
    </source>
</evidence>
<proteinExistence type="predicted"/>